<dbReference type="EMBL" id="QOCE01000005">
    <property type="protein sequence ID" value="RBW61446.1"/>
    <property type="molecule type" value="Genomic_DNA"/>
</dbReference>
<evidence type="ECO:0000313" key="2">
    <source>
        <dbReference type="Proteomes" id="UP000252706"/>
    </source>
</evidence>
<dbReference type="GO" id="GO:0003677">
    <property type="term" value="F:DNA binding"/>
    <property type="evidence" value="ECO:0007669"/>
    <property type="project" value="InterPro"/>
</dbReference>
<gene>
    <name evidence="1" type="ORF">DS909_01655</name>
</gene>
<name>A0A366XDJ9_9RHOB</name>
<evidence type="ECO:0008006" key="3">
    <source>
        <dbReference type="Google" id="ProtNLM"/>
    </source>
</evidence>
<proteinExistence type="predicted"/>
<dbReference type="Proteomes" id="UP000252706">
    <property type="component" value="Unassembled WGS sequence"/>
</dbReference>
<dbReference type="RefSeq" id="WP_113821707.1">
    <property type="nucleotide sequence ID" value="NZ_QOCE01000005.1"/>
</dbReference>
<dbReference type="AlphaFoldDB" id="A0A366XDJ9"/>
<dbReference type="InterPro" id="IPR010093">
    <property type="entry name" value="SinI_DNA-bd"/>
</dbReference>
<comment type="caution">
    <text evidence="1">The sequence shown here is derived from an EMBL/GenBank/DDBJ whole genome shotgun (WGS) entry which is preliminary data.</text>
</comment>
<reference evidence="1 2" key="1">
    <citation type="submission" date="2018-07" db="EMBL/GenBank/DDBJ databases">
        <title>Modular assembly of carbohydrate-degrading microbial communities in the ocean.</title>
        <authorList>
            <person name="Enke T.N."/>
            <person name="Datta M.S."/>
            <person name="Schwartzman J.A."/>
            <person name="Cermak N."/>
            <person name="Schmitz D.A."/>
            <person name="Barrere J."/>
            <person name="Cordero O.X."/>
        </authorList>
    </citation>
    <scope>NUCLEOTIDE SEQUENCE [LARGE SCALE GENOMIC DNA]</scope>
    <source>
        <strain evidence="1 2">C3M10</strain>
    </source>
</reference>
<dbReference type="OrthoDB" id="7873140at2"/>
<sequence>MTDKPLYVPIKQCKDYFSLSRDTIYRAAARGEITIHKVGCRSLLKVSEIEMWIENPA</sequence>
<accession>A0A366XDJ9</accession>
<evidence type="ECO:0000313" key="1">
    <source>
        <dbReference type="EMBL" id="RBW61446.1"/>
    </source>
</evidence>
<dbReference type="NCBIfam" id="TIGR01764">
    <property type="entry name" value="excise"/>
    <property type="match status" value="1"/>
</dbReference>
<protein>
    <recommendedName>
        <fullName evidence="3">DNA-binding protein</fullName>
    </recommendedName>
</protein>
<organism evidence="1 2">
    <name type="scientific">Phaeobacter gallaeciensis</name>
    <dbReference type="NCBI Taxonomy" id="60890"/>
    <lineage>
        <taxon>Bacteria</taxon>
        <taxon>Pseudomonadati</taxon>
        <taxon>Pseudomonadota</taxon>
        <taxon>Alphaproteobacteria</taxon>
        <taxon>Rhodobacterales</taxon>
        <taxon>Roseobacteraceae</taxon>
        <taxon>Phaeobacter</taxon>
    </lineage>
</organism>